<dbReference type="Gene3D" id="2.60.120.290">
    <property type="entry name" value="Spermadhesin, CUB domain"/>
    <property type="match status" value="1"/>
</dbReference>
<dbReference type="PANTHER" id="PTHR11319">
    <property type="entry name" value="G PROTEIN-COUPLED RECEPTOR-RELATED"/>
    <property type="match status" value="1"/>
</dbReference>
<dbReference type="Proteomes" id="UP001190700">
    <property type="component" value="Unassembled WGS sequence"/>
</dbReference>
<name>A0AAE0FNG9_9CHLO</name>
<gene>
    <name evidence="3" type="ORF">CYMTET_28184</name>
</gene>
<dbReference type="InterPro" id="IPR007742">
    <property type="entry name" value="NosD_dom"/>
</dbReference>
<evidence type="ECO:0000313" key="4">
    <source>
        <dbReference type="Proteomes" id="UP001190700"/>
    </source>
</evidence>
<sequence>PSNPPTTASPSTTLSPTAAPSASQYFALLSGDCGVTSGGRCIESPGWGVSNTYPPDIRCDFQVLQAGVLSVVQFDLEAHGCFTSACDQLRCYDSVDLHSEAFCGNDGPDGRFVSSGDYIVFKSDSIYENAGFRLCWEEPKPAVVIDDARNGTRQLSEAISVWTHLEAYPVGLCLPGSVGVWSRMEAPPPSPAPAGEANYSVSEIELVVDVLLTAELPLLVHDVNISGRCGNDTMSEGGHQCFISGGYYFKIFQVYSYHSRDTPVKVHLSSLFLIDGYAANSSGAALRNWESFVTLTDCWLHRNFATVAGGGIAAVGGSSNGHFAQVVLRNCSVMDNSAEYGGGLYTGQSASMQVHGGTVANNFAVFGAGLFLDYLSQGVVNGGTWIAGNVARLGGGGIFAFTHTVLELTGGVEVKNNSVIETVLEELQKVSTKDDFEIMGGGGILIQKLSSVLLHASRVIQNYASIVSPRLQEGGGGVALGRHANLKVLGGSVVSENFLGVSCCGGGIFMLGFSDGAGPLTTVLIGEGSIVHSNKGNYGAGIGSTGMHISITIDGATVSSNESPAIGGGICVWNHNSWIYIYNGSRISDNVALTSGGGIYVPRPSALSIFSNVSIDGNRAGDGAGIWIGTGCTVEIGLGSCISRNTATNDGAGIFIANDSSVSITMSNITDNRAGESGGGVYAGPFSKWAMHGGQLARNEGLGGGGGAYVHYGTMTSPTMTLINGTLITENTATNGLGGGLFLHRNTRTSITGGTVVSNCQAFSGGGFSAMQSWLEVDAGVAVVNNRALFQGGGINSVGSKVHIEDCAVQTNHAEYGGGGIAIVQSMITLSRVTLDEGLTESSLNATATRVSGSTAPRGGGALISDSRVELNHSMVVDNIAETSGGGASLDNSLVYLTNCTLLRNVAGDDGGGVAVGNGSRLVVHGSTLEENEASRGGGLALGGDAKGLDMIQSSFLSNVAHTGPASVLEWPSVTLSTTFRELHFVGAGNRSSTDGLPEGRLGVLRQPGRDCFQGSDEGLSRDSVSVMAGPQTAVDLSVAALGVQLVLSLELQSLLGGLAGRGLLSSSSRWSIFCNSDFDSGLLGVAVPQLTPPSDFKMYGDRAGLSPFVDGCRHLDRQPARRRQSSIGLVVKYHIAVNGVVGVPPPFEEGFQPVSVAAVTPLDSLQDAEPQQVM</sequence>
<evidence type="ECO:0000256" key="1">
    <source>
        <dbReference type="ARBA" id="ARBA00023157"/>
    </source>
</evidence>
<dbReference type="AlphaFoldDB" id="A0AAE0FNG9"/>
<dbReference type="CDD" id="cd00041">
    <property type="entry name" value="CUB"/>
    <property type="match status" value="1"/>
</dbReference>
<dbReference type="PANTHER" id="PTHR11319:SF35">
    <property type="entry name" value="OUTER MEMBRANE PROTEIN PMPC-RELATED"/>
    <property type="match status" value="1"/>
</dbReference>
<dbReference type="InterPro" id="IPR006626">
    <property type="entry name" value="PbH1"/>
</dbReference>
<keyword evidence="1" id="KW-1015">Disulfide bond</keyword>
<dbReference type="SUPFAM" id="SSF51126">
    <property type="entry name" value="Pectin lyase-like"/>
    <property type="match status" value="3"/>
</dbReference>
<comment type="caution">
    <text evidence="3">The sequence shown here is derived from an EMBL/GenBank/DDBJ whole genome shotgun (WGS) entry which is preliminary data.</text>
</comment>
<dbReference type="SMART" id="SM00710">
    <property type="entry name" value="PbH1"/>
    <property type="match status" value="11"/>
</dbReference>
<feature type="domain" description="Periplasmic copper-binding protein NosD beta helix" evidence="2">
    <location>
        <begin position="552"/>
        <end position="675"/>
    </location>
</feature>
<dbReference type="InterPro" id="IPR035914">
    <property type="entry name" value="Sperma_CUB_dom_sf"/>
</dbReference>
<reference evidence="3 4" key="1">
    <citation type="journal article" date="2015" name="Genome Biol. Evol.">
        <title>Comparative Genomics of a Bacterivorous Green Alga Reveals Evolutionary Causalities and Consequences of Phago-Mixotrophic Mode of Nutrition.</title>
        <authorList>
            <person name="Burns J.A."/>
            <person name="Paasch A."/>
            <person name="Narechania A."/>
            <person name="Kim E."/>
        </authorList>
    </citation>
    <scope>NUCLEOTIDE SEQUENCE [LARGE SCALE GENOMIC DNA]</scope>
    <source>
        <strain evidence="3 4">PLY_AMNH</strain>
    </source>
</reference>
<accession>A0AAE0FNG9</accession>
<dbReference type="EMBL" id="LGRX02015819">
    <property type="protein sequence ID" value="KAK3262989.1"/>
    <property type="molecule type" value="Genomic_DNA"/>
</dbReference>
<dbReference type="InterPro" id="IPR011050">
    <property type="entry name" value="Pectin_lyase_fold/virulence"/>
</dbReference>
<evidence type="ECO:0000259" key="2">
    <source>
        <dbReference type="Pfam" id="PF05048"/>
    </source>
</evidence>
<organism evidence="3 4">
    <name type="scientific">Cymbomonas tetramitiformis</name>
    <dbReference type="NCBI Taxonomy" id="36881"/>
    <lineage>
        <taxon>Eukaryota</taxon>
        <taxon>Viridiplantae</taxon>
        <taxon>Chlorophyta</taxon>
        <taxon>Pyramimonadophyceae</taxon>
        <taxon>Pyramimonadales</taxon>
        <taxon>Pyramimonadaceae</taxon>
        <taxon>Cymbomonas</taxon>
    </lineage>
</organism>
<evidence type="ECO:0000313" key="3">
    <source>
        <dbReference type="EMBL" id="KAK3262989.1"/>
    </source>
</evidence>
<dbReference type="Pfam" id="PF05048">
    <property type="entry name" value="NosD"/>
    <property type="match status" value="1"/>
</dbReference>
<dbReference type="SUPFAM" id="SSF49854">
    <property type="entry name" value="Spermadhesin, CUB domain"/>
    <property type="match status" value="1"/>
</dbReference>
<dbReference type="InterPro" id="IPR000859">
    <property type="entry name" value="CUB_dom"/>
</dbReference>
<proteinExistence type="predicted"/>
<feature type="non-terminal residue" evidence="3">
    <location>
        <position position="1"/>
    </location>
</feature>
<keyword evidence="4" id="KW-1185">Reference proteome</keyword>
<protein>
    <recommendedName>
        <fullName evidence="2">Periplasmic copper-binding protein NosD beta helix domain-containing protein</fullName>
    </recommendedName>
</protein>